<reference evidence="2 3" key="1">
    <citation type="submission" date="2020-10" db="EMBL/GenBank/DDBJ databases">
        <authorList>
            <person name="Castelo-Branco R."/>
            <person name="Eusebio N."/>
            <person name="Adriana R."/>
            <person name="Vieira A."/>
            <person name="Brugerolle De Fraissinette N."/>
            <person name="Rezende De Castro R."/>
            <person name="Schneider M.P."/>
            <person name="Vasconcelos V."/>
            <person name="Leao P.N."/>
        </authorList>
    </citation>
    <scope>NUCLEOTIDE SEQUENCE [LARGE SCALE GENOMIC DNA]</scope>
    <source>
        <strain evidence="2 3">LEGE 06123</strain>
    </source>
</reference>
<evidence type="ECO:0000313" key="3">
    <source>
        <dbReference type="Proteomes" id="UP000651156"/>
    </source>
</evidence>
<accession>A0ABR9UTQ5</accession>
<dbReference type="Proteomes" id="UP000651156">
    <property type="component" value="Unassembled WGS sequence"/>
</dbReference>
<feature type="chain" id="PRO_5046108904" evidence="1">
    <location>
        <begin position="28"/>
        <end position="166"/>
    </location>
</feature>
<evidence type="ECO:0000256" key="1">
    <source>
        <dbReference type="SAM" id="SignalP"/>
    </source>
</evidence>
<organism evidence="2 3">
    <name type="scientific">Gloeocapsopsis crepidinum LEGE 06123</name>
    <dbReference type="NCBI Taxonomy" id="588587"/>
    <lineage>
        <taxon>Bacteria</taxon>
        <taxon>Bacillati</taxon>
        <taxon>Cyanobacteriota</taxon>
        <taxon>Cyanophyceae</taxon>
        <taxon>Oscillatoriophycideae</taxon>
        <taxon>Chroococcales</taxon>
        <taxon>Chroococcaceae</taxon>
        <taxon>Gloeocapsopsis</taxon>
    </lineage>
</organism>
<dbReference type="EMBL" id="JADEWN010000037">
    <property type="protein sequence ID" value="MBE9191685.1"/>
    <property type="molecule type" value="Genomic_DNA"/>
</dbReference>
<keyword evidence="1" id="KW-0732">Signal</keyword>
<evidence type="ECO:0000313" key="2">
    <source>
        <dbReference type="EMBL" id="MBE9191685.1"/>
    </source>
</evidence>
<keyword evidence="3" id="KW-1185">Reference proteome</keyword>
<proteinExistence type="predicted"/>
<sequence>MSILNRVIITSGLFLGTITAFSPTAFAQTTSDTVNLSGNVQSILDMTTTATAAASNLDLPISADTKVVQVADIAFETNNAEGLTITATSGTLTTNGGQTPIDFQVKLLADGTAIPGSTDFASGNTTHTTTSAGTGAADLYIKYTTAEYQDPGTYSGTISLTVIDNS</sequence>
<protein>
    <submittedName>
        <fullName evidence="2">Uncharacterized protein</fullName>
    </submittedName>
</protein>
<name>A0ABR9UTQ5_9CHRO</name>
<comment type="caution">
    <text evidence="2">The sequence shown here is derived from an EMBL/GenBank/DDBJ whole genome shotgun (WGS) entry which is preliminary data.</text>
</comment>
<gene>
    <name evidence="2" type="ORF">IQ230_15280</name>
</gene>
<dbReference type="RefSeq" id="WP_193932808.1">
    <property type="nucleotide sequence ID" value="NZ_CAWPMZ010000069.1"/>
</dbReference>
<feature type="signal peptide" evidence="1">
    <location>
        <begin position="1"/>
        <end position="27"/>
    </location>
</feature>